<keyword evidence="4" id="KW-0804">Transcription</keyword>
<keyword evidence="2" id="KW-0805">Transcription regulation</keyword>
<evidence type="ECO:0000256" key="5">
    <source>
        <dbReference type="ARBA" id="ARBA00023242"/>
    </source>
</evidence>
<dbReference type="GO" id="GO:0008270">
    <property type="term" value="F:zinc ion binding"/>
    <property type="evidence" value="ECO:0007669"/>
    <property type="project" value="InterPro"/>
</dbReference>
<sequence>MDASVSPERPRKRRAINACTTCRASKVRCDGSRPCQRCARNNTDCVYYDGAKDPTLMRVEKLEAEVNALKTGLEEAIDVSRRELLPRTPISSHTNVSPEGGSTLQPNLPVGTITNQAFSGYAVSLPNLAHGLPSTLVMNATGTTCNAVEKGLISWEQASFWYQSFFSGSHYLVPIFSERTDTFESVLSRNAFLFDAIVTIGCRAEEGVSSSLHHRLQSRLREHLTNILITMDTPSVEVVQAITIMAGYSENGFVLIALALRFAIQLGLPNSVDQLIAKPLQRSGDVSVEDQDLYRLARIWHGVCNLELFFSLDGGKLPGINLRTSSRKIRALIQHPEFTSVDLRLLSQLELNIIRNNAYVNIVNHHGASILPENESLLRSTVQDTVIELSLWLEEWTIIISSKSKDQAGSLALLNIHIQYEWALITLHLKALSVSGIENIAIMKDFQRDMVRTAKEAAARHLHHLLEETSSSPPSPESSNTRRDQGRPAYLTTFKWTMDYVWAKCAFSVLLVLKLALLLRDPLPSVMLLLQDAHKVLESLKRIAIGHIAYFQILQTSIEKCESALREYMAQQEGNSTGLDPSRVGEERSAEDDFHGYAPSEFVFEWDFPGLNLKSMPLGWHDLFLDLDSVF</sequence>
<evidence type="ECO:0000256" key="1">
    <source>
        <dbReference type="ARBA" id="ARBA00004123"/>
    </source>
</evidence>
<dbReference type="InterPro" id="IPR051089">
    <property type="entry name" value="prtT"/>
</dbReference>
<dbReference type="InterPro" id="IPR001138">
    <property type="entry name" value="Zn2Cys6_DnaBD"/>
</dbReference>
<dbReference type="AlphaFoldDB" id="A0A6A5XPH6"/>
<gene>
    <name evidence="8" type="ORF">BU24DRAFT_442242</name>
</gene>
<evidence type="ECO:0000256" key="2">
    <source>
        <dbReference type="ARBA" id="ARBA00023015"/>
    </source>
</evidence>
<dbReference type="SMART" id="SM00066">
    <property type="entry name" value="GAL4"/>
    <property type="match status" value="1"/>
</dbReference>
<dbReference type="PROSITE" id="PS50048">
    <property type="entry name" value="ZN2_CY6_FUNGAL_2"/>
    <property type="match status" value="1"/>
</dbReference>
<dbReference type="PROSITE" id="PS00463">
    <property type="entry name" value="ZN2_CY6_FUNGAL_1"/>
    <property type="match status" value="1"/>
</dbReference>
<keyword evidence="3" id="KW-0238">DNA-binding</keyword>
<proteinExistence type="predicted"/>
<dbReference type="CDD" id="cd00067">
    <property type="entry name" value="GAL4"/>
    <property type="match status" value="1"/>
</dbReference>
<dbReference type="GO" id="GO:0000976">
    <property type="term" value="F:transcription cis-regulatory region binding"/>
    <property type="evidence" value="ECO:0007669"/>
    <property type="project" value="TreeGrafter"/>
</dbReference>
<evidence type="ECO:0000256" key="3">
    <source>
        <dbReference type="ARBA" id="ARBA00023125"/>
    </source>
</evidence>
<dbReference type="Pfam" id="PF00172">
    <property type="entry name" value="Zn_clus"/>
    <property type="match status" value="1"/>
</dbReference>
<dbReference type="GO" id="GO:0005634">
    <property type="term" value="C:nucleus"/>
    <property type="evidence" value="ECO:0007669"/>
    <property type="project" value="UniProtKB-SubCell"/>
</dbReference>
<feature type="domain" description="Zn(2)-C6 fungal-type" evidence="7">
    <location>
        <begin position="18"/>
        <end position="47"/>
    </location>
</feature>
<dbReference type="InterPro" id="IPR036864">
    <property type="entry name" value="Zn2-C6_fun-type_DNA-bd_sf"/>
</dbReference>
<dbReference type="RefSeq" id="XP_033383504.1">
    <property type="nucleotide sequence ID" value="XM_033530511.1"/>
</dbReference>
<keyword evidence="9" id="KW-1185">Reference proteome</keyword>
<accession>A0A6A5XPH6</accession>
<evidence type="ECO:0000256" key="6">
    <source>
        <dbReference type="SAM" id="MobiDB-lite"/>
    </source>
</evidence>
<dbReference type="OrthoDB" id="4454541at2759"/>
<comment type="subcellular location">
    <subcellularLocation>
        <location evidence="1">Nucleus</location>
    </subcellularLocation>
</comment>
<dbReference type="GeneID" id="54287908"/>
<evidence type="ECO:0000313" key="8">
    <source>
        <dbReference type="EMBL" id="KAF2015165.1"/>
    </source>
</evidence>
<dbReference type="Proteomes" id="UP000799778">
    <property type="component" value="Unassembled WGS sequence"/>
</dbReference>
<evidence type="ECO:0000256" key="4">
    <source>
        <dbReference type="ARBA" id="ARBA00023163"/>
    </source>
</evidence>
<dbReference type="EMBL" id="ML978070">
    <property type="protein sequence ID" value="KAF2015165.1"/>
    <property type="molecule type" value="Genomic_DNA"/>
</dbReference>
<evidence type="ECO:0000313" key="9">
    <source>
        <dbReference type="Proteomes" id="UP000799778"/>
    </source>
</evidence>
<name>A0A6A5XPH6_9PLEO</name>
<reference evidence="8" key="1">
    <citation type="journal article" date="2020" name="Stud. Mycol.">
        <title>101 Dothideomycetes genomes: a test case for predicting lifestyles and emergence of pathogens.</title>
        <authorList>
            <person name="Haridas S."/>
            <person name="Albert R."/>
            <person name="Binder M."/>
            <person name="Bloem J."/>
            <person name="Labutti K."/>
            <person name="Salamov A."/>
            <person name="Andreopoulos B."/>
            <person name="Baker S."/>
            <person name="Barry K."/>
            <person name="Bills G."/>
            <person name="Bluhm B."/>
            <person name="Cannon C."/>
            <person name="Castanera R."/>
            <person name="Culley D."/>
            <person name="Daum C."/>
            <person name="Ezra D."/>
            <person name="Gonzalez J."/>
            <person name="Henrissat B."/>
            <person name="Kuo A."/>
            <person name="Liang C."/>
            <person name="Lipzen A."/>
            <person name="Lutzoni F."/>
            <person name="Magnuson J."/>
            <person name="Mondo S."/>
            <person name="Nolan M."/>
            <person name="Ohm R."/>
            <person name="Pangilinan J."/>
            <person name="Park H.-J."/>
            <person name="Ramirez L."/>
            <person name="Alfaro M."/>
            <person name="Sun H."/>
            <person name="Tritt A."/>
            <person name="Yoshinaga Y."/>
            <person name="Zwiers L.-H."/>
            <person name="Turgeon B."/>
            <person name="Goodwin S."/>
            <person name="Spatafora J."/>
            <person name="Crous P."/>
            <person name="Grigoriev I."/>
        </authorList>
    </citation>
    <scope>NUCLEOTIDE SEQUENCE</scope>
    <source>
        <strain evidence="8">CBS 175.79</strain>
    </source>
</reference>
<keyword evidence="5" id="KW-0539">Nucleus</keyword>
<evidence type="ECO:0000259" key="7">
    <source>
        <dbReference type="PROSITE" id="PS50048"/>
    </source>
</evidence>
<dbReference type="PANTHER" id="PTHR31845">
    <property type="entry name" value="FINGER DOMAIN PROTEIN, PUTATIVE-RELATED"/>
    <property type="match status" value="1"/>
</dbReference>
<dbReference type="SUPFAM" id="SSF57701">
    <property type="entry name" value="Zn2/Cys6 DNA-binding domain"/>
    <property type="match status" value="1"/>
</dbReference>
<dbReference type="Gene3D" id="4.10.240.10">
    <property type="entry name" value="Zn(2)-C6 fungal-type DNA-binding domain"/>
    <property type="match status" value="1"/>
</dbReference>
<protein>
    <recommendedName>
        <fullName evidence="7">Zn(2)-C6 fungal-type domain-containing protein</fullName>
    </recommendedName>
</protein>
<dbReference type="CDD" id="cd12148">
    <property type="entry name" value="fungal_TF_MHR"/>
    <property type="match status" value="1"/>
</dbReference>
<dbReference type="PANTHER" id="PTHR31845:SF33">
    <property type="entry name" value="ZN(II)2CYS6 TRANSCRIPTION FACTOR (EUROFUNG)"/>
    <property type="match status" value="1"/>
</dbReference>
<organism evidence="8 9">
    <name type="scientific">Aaosphaeria arxii CBS 175.79</name>
    <dbReference type="NCBI Taxonomy" id="1450172"/>
    <lineage>
        <taxon>Eukaryota</taxon>
        <taxon>Fungi</taxon>
        <taxon>Dikarya</taxon>
        <taxon>Ascomycota</taxon>
        <taxon>Pezizomycotina</taxon>
        <taxon>Dothideomycetes</taxon>
        <taxon>Pleosporomycetidae</taxon>
        <taxon>Pleosporales</taxon>
        <taxon>Pleosporales incertae sedis</taxon>
        <taxon>Aaosphaeria</taxon>
    </lineage>
</organism>
<feature type="region of interest" description="Disordered" evidence="6">
    <location>
        <begin position="465"/>
        <end position="485"/>
    </location>
</feature>
<dbReference type="GO" id="GO:0000981">
    <property type="term" value="F:DNA-binding transcription factor activity, RNA polymerase II-specific"/>
    <property type="evidence" value="ECO:0007669"/>
    <property type="project" value="InterPro"/>
</dbReference>